<sequence>MNSLPIEVDVEDSATLEEYLESLYVEEKTLYCCQQEKDKLQKRINMLGTQRVFELKTKVSTTGYLLDLFLFGCAIAYLIWLRIIDAPTWRYMALPGQIITVIVLLVTIGGGIVDILGRREKNRQIIEEHKRNQLEIQKDKKRIESELKKVSAVKVQLEQCEKNIKDTEEILQHLYEMGRFFPKYRNLVAVSQIYEYILSGRCTELGGYQGAYNLYEQETRMDIVIMRLDDIYEELEEIKENQYMLYDAICQTNYMLSQIADDAAVAAYNTEVIITNQRICQRYYMV</sequence>
<protein>
    <submittedName>
        <fullName evidence="3">Uncharacterized protein</fullName>
    </submittedName>
</protein>
<dbReference type="EMBL" id="CACRUQ010000006">
    <property type="protein sequence ID" value="VYT96109.1"/>
    <property type="molecule type" value="Genomic_DNA"/>
</dbReference>
<reference evidence="3" key="1">
    <citation type="submission" date="2019-11" db="EMBL/GenBank/DDBJ databases">
        <authorList>
            <person name="Feng L."/>
        </authorList>
    </citation>
    <scope>NUCLEOTIDE SEQUENCE</scope>
    <source>
        <strain evidence="3">RtorquesLFYP15</strain>
    </source>
</reference>
<accession>A0A6N3AUF6</accession>
<keyword evidence="1" id="KW-0175">Coiled coil</keyword>
<evidence type="ECO:0000256" key="2">
    <source>
        <dbReference type="SAM" id="Phobius"/>
    </source>
</evidence>
<name>A0A6N3AUF6_9FIRM</name>
<keyword evidence="2" id="KW-0812">Transmembrane</keyword>
<proteinExistence type="predicted"/>
<evidence type="ECO:0000256" key="1">
    <source>
        <dbReference type="SAM" id="Coils"/>
    </source>
</evidence>
<dbReference type="AlphaFoldDB" id="A0A6N3AUF6"/>
<feature type="coiled-coil region" evidence="1">
    <location>
        <begin position="126"/>
        <end position="177"/>
    </location>
</feature>
<gene>
    <name evidence="3" type="ORF">RTLFYP15_01142</name>
</gene>
<organism evidence="3">
    <name type="scientific">[Ruminococcus] torques</name>
    <dbReference type="NCBI Taxonomy" id="33039"/>
    <lineage>
        <taxon>Bacteria</taxon>
        <taxon>Bacillati</taxon>
        <taxon>Bacillota</taxon>
        <taxon>Clostridia</taxon>
        <taxon>Lachnospirales</taxon>
        <taxon>Lachnospiraceae</taxon>
        <taxon>Mediterraneibacter</taxon>
    </lineage>
</organism>
<evidence type="ECO:0000313" key="3">
    <source>
        <dbReference type="EMBL" id="VYT96109.1"/>
    </source>
</evidence>
<keyword evidence="2" id="KW-0472">Membrane</keyword>
<feature type="transmembrane region" description="Helical" evidence="2">
    <location>
        <begin position="64"/>
        <end position="84"/>
    </location>
</feature>
<keyword evidence="2" id="KW-1133">Transmembrane helix</keyword>
<dbReference type="RefSeq" id="WP_238012801.1">
    <property type="nucleotide sequence ID" value="NZ_CACRUQ010000006.1"/>
</dbReference>
<feature type="transmembrane region" description="Helical" evidence="2">
    <location>
        <begin position="96"/>
        <end position="116"/>
    </location>
</feature>